<evidence type="ECO:0000259" key="2">
    <source>
        <dbReference type="Pfam" id="PF01497"/>
    </source>
</evidence>
<evidence type="ECO:0000256" key="1">
    <source>
        <dbReference type="SAM" id="SignalP"/>
    </source>
</evidence>
<sequence length="262" mass="27376">MGRLIALFLLAFAAPAAEAAAPSPPTRVASLGLCTDELVLLLATPGQLVSVSYLGRDRHETPLAPKARGLHGNDGKFSSVAALKPDLVVTGGAVNRFARALAERTGTRVVDVPPPMTLAELRANIRTVAAALGHPARGKALIDWMEARLGSPLSPSQTGLMITAGGLTAAPESISSELLAYAGIRQTGTPTGRVSLEGLIAAPPPLLIHSRYRSGQYSLPQEWIDSAVHVAGTRNIEVDGRAWLCPGPLAAADVARLRETIR</sequence>
<dbReference type="CDD" id="cd00636">
    <property type="entry name" value="TroA-like"/>
    <property type="match status" value="1"/>
</dbReference>
<organism evidence="3 4">
    <name type="scientific">Sphingosinicella xenopeptidilytica</name>
    <dbReference type="NCBI Taxonomy" id="364098"/>
    <lineage>
        <taxon>Bacteria</taxon>
        <taxon>Pseudomonadati</taxon>
        <taxon>Pseudomonadota</taxon>
        <taxon>Alphaproteobacteria</taxon>
        <taxon>Sphingomonadales</taxon>
        <taxon>Sphingosinicellaceae</taxon>
        <taxon>Sphingosinicella</taxon>
    </lineage>
</organism>
<name>A0ABW3C8P8_SPHXN</name>
<comment type="caution">
    <text evidence="3">The sequence shown here is derived from an EMBL/GenBank/DDBJ whole genome shotgun (WGS) entry which is preliminary data.</text>
</comment>
<keyword evidence="4" id="KW-1185">Reference proteome</keyword>
<accession>A0ABW3C8P8</accession>
<dbReference type="Pfam" id="PF01497">
    <property type="entry name" value="Peripla_BP_2"/>
    <property type="match status" value="1"/>
</dbReference>
<feature type="domain" description="Fe/B12 periplasmic-binding" evidence="2">
    <location>
        <begin position="28"/>
        <end position="147"/>
    </location>
</feature>
<gene>
    <name evidence="3" type="ORF">ACFQ00_18180</name>
</gene>
<keyword evidence="1" id="KW-0732">Signal</keyword>
<reference evidence="4" key="1">
    <citation type="journal article" date="2019" name="Int. J. Syst. Evol. Microbiol.">
        <title>The Global Catalogue of Microorganisms (GCM) 10K type strain sequencing project: providing services to taxonomists for standard genome sequencing and annotation.</title>
        <authorList>
            <consortium name="The Broad Institute Genomics Platform"/>
            <consortium name="The Broad Institute Genome Sequencing Center for Infectious Disease"/>
            <person name="Wu L."/>
            <person name="Ma J."/>
        </authorList>
    </citation>
    <scope>NUCLEOTIDE SEQUENCE [LARGE SCALE GENOMIC DNA]</scope>
    <source>
        <strain evidence="4">CCUG 52537</strain>
    </source>
</reference>
<dbReference type="RefSeq" id="WP_381494266.1">
    <property type="nucleotide sequence ID" value="NZ_JBHTIK010000015.1"/>
</dbReference>
<evidence type="ECO:0000313" key="4">
    <source>
        <dbReference type="Proteomes" id="UP001597124"/>
    </source>
</evidence>
<dbReference type="Gene3D" id="3.40.50.1980">
    <property type="entry name" value="Nitrogenase molybdenum iron protein domain"/>
    <property type="match status" value="2"/>
</dbReference>
<dbReference type="PANTHER" id="PTHR30535">
    <property type="entry name" value="VITAMIN B12-BINDING PROTEIN"/>
    <property type="match status" value="1"/>
</dbReference>
<proteinExistence type="predicted"/>
<dbReference type="Proteomes" id="UP001597124">
    <property type="component" value="Unassembled WGS sequence"/>
</dbReference>
<evidence type="ECO:0000313" key="3">
    <source>
        <dbReference type="EMBL" id="MFD0850269.1"/>
    </source>
</evidence>
<dbReference type="EMBL" id="JBHTIK010000015">
    <property type="protein sequence ID" value="MFD0850269.1"/>
    <property type="molecule type" value="Genomic_DNA"/>
</dbReference>
<dbReference type="SUPFAM" id="SSF53807">
    <property type="entry name" value="Helical backbone' metal receptor"/>
    <property type="match status" value="1"/>
</dbReference>
<feature type="chain" id="PRO_5045143082" evidence="1">
    <location>
        <begin position="20"/>
        <end position="262"/>
    </location>
</feature>
<dbReference type="PANTHER" id="PTHR30535:SF34">
    <property type="entry name" value="MOLYBDATE-BINDING PROTEIN MOLA"/>
    <property type="match status" value="1"/>
</dbReference>
<dbReference type="InterPro" id="IPR002491">
    <property type="entry name" value="ABC_transptr_periplasmic_BD"/>
</dbReference>
<feature type="signal peptide" evidence="1">
    <location>
        <begin position="1"/>
        <end position="19"/>
    </location>
</feature>
<protein>
    <submittedName>
        <fullName evidence="3">ABC transporter substrate-binding protein</fullName>
    </submittedName>
</protein>
<dbReference type="InterPro" id="IPR050902">
    <property type="entry name" value="ABC_Transporter_SBP"/>
</dbReference>